<evidence type="ECO:0000256" key="7">
    <source>
        <dbReference type="ARBA" id="ARBA00049244"/>
    </source>
</evidence>
<organism evidence="10 11">
    <name type="scientific">Mycoplasma zalophi</name>
    <dbReference type="NCBI Taxonomy" id="191287"/>
    <lineage>
        <taxon>Bacteria</taxon>
        <taxon>Bacillati</taxon>
        <taxon>Mycoplasmatota</taxon>
        <taxon>Mollicutes</taxon>
        <taxon>Mycoplasmataceae</taxon>
        <taxon>Mycoplasma</taxon>
    </lineage>
</organism>
<dbReference type="InterPro" id="IPR022754">
    <property type="entry name" value="DNA_pol_III_gamma-3"/>
</dbReference>
<keyword evidence="11" id="KW-1185">Reference proteome</keyword>
<comment type="function">
    <text evidence="8">DNA polymerase III is a complex, multichain enzyme responsible for most of the replicative synthesis in bacteria. This DNA polymerase also exhibits 3' to 5' exonuclease activity.</text>
</comment>
<dbReference type="NCBIfam" id="NF004046">
    <property type="entry name" value="PRK05563.1"/>
    <property type="match status" value="1"/>
</dbReference>
<keyword evidence="6 8" id="KW-0239">DNA-directed DNA polymerase</keyword>
<keyword evidence="3 8" id="KW-0547">Nucleotide-binding</keyword>
<evidence type="ECO:0000313" key="11">
    <source>
        <dbReference type="Proteomes" id="UP000718793"/>
    </source>
</evidence>
<dbReference type="Pfam" id="PF22608">
    <property type="entry name" value="DNAX_ATPase_lid"/>
    <property type="match status" value="1"/>
</dbReference>
<keyword evidence="5 8" id="KW-0067">ATP-binding</keyword>
<proteinExistence type="inferred from homology"/>
<evidence type="ECO:0000256" key="1">
    <source>
        <dbReference type="ARBA" id="ARBA00022705"/>
    </source>
</evidence>
<dbReference type="CDD" id="cd00009">
    <property type="entry name" value="AAA"/>
    <property type="match status" value="1"/>
</dbReference>
<protein>
    <recommendedName>
        <fullName evidence="8">DNA polymerase III subunit gamma/tau</fullName>
        <ecNumber evidence="8">2.7.7.7</ecNumber>
    </recommendedName>
</protein>
<dbReference type="SMART" id="SM00382">
    <property type="entry name" value="AAA"/>
    <property type="match status" value="1"/>
</dbReference>
<dbReference type="RefSeq" id="WP_216488933.1">
    <property type="nucleotide sequence ID" value="NZ_JAHMHH010000002.1"/>
</dbReference>
<dbReference type="Proteomes" id="UP000718793">
    <property type="component" value="Unassembled WGS sequence"/>
</dbReference>
<dbReference type="Pfam" id="PF12169">
    <property type="entry name" value="DNA_pol3_gamma3"/>
    <property type="match status" value="1"/>
</dbReference>
<evidence type="ECO:0000259" key="9">
    <source>
        <dbReference type="SMART" id="SM00382"/>
    </source>
</evidence>
<keyword evidence="2" id="KW-0479">Metal-binding</keyword>
<dbReference type="PANTHER" id="PTHR11669">
    <property type="entry name" value="REPLICATION FACTOR C / DNA POLYMERASE III GAMMA-TAU SUBUNIT"/>
    <property type="match status" value="1"/>
</dbReference>
<comment type="caution">
    <text evidence="10">The sequence shown here is derived from an EMBL/GenBank/DDBJ whole genome shotgun (WGS) entry which is preliminary data.</text>
</comment>
<dbReference type="CDD" id="cd18137">
    <property type="entry name" value="HLD_clamp_pol_III_gamma_tau"/>
    <property type="match status" value="1"/>
</dbReference>
<evidence type="ECO:0000256" key="4">
    <source>
        <dbReference type="ARBA" id="ARBA00022833"/>
    </source>
</evidence>
<evidence type="ECO:0000256" key="6">
    <source>
        <dbReference type="ARBA" id="ARBA00022932"/>
    </source>
</evidence>
<dbReference type="EC" id="2.7.7.7" evidence="8"/>
<feature type="domain" description="AAA+ ATPase" evidence="9">
    <location>
        <begin position="40"/>
        <end position="180"/>
    </location>
</feature>
<keyword evidence="8 10" id="KW-0808">Transferase</keyword>
<dbReference type="GO" id="GO:0003887">
    <property type="term" value="F:DNA-directed DNA polymerase activity"/>
    <property type="evidence" value="ECO:0007669"/>
    <property type="project" value="UniProtKB-EC"/>
</dbReference>
<accession>A0ABS6DPZ2</accession>
<keyword evidence="1 8" id="KW-0235">DNA replication</keyword>
<dbReference type="NCBIfam" id="TIGR02397">
    <property type="entry name" value="dnaX_nterm"/>
    <property type="match status" value="1"/>
</dbReference>
<keyword evidence="8 10" id="KW-0548">Nucleotidyltransferase</keyword>
<evidence type="ECO:0000256" key="5">
    <source>
        <dbReference type="ARBA" id="ARBA00022840"/>
    </source>
</evidence>
<evidence type="ECO:0000256" key="2">
    <source>
        <dbReference type="ARBA" id="ARBA00022723"/>
    </source>
</evidence>
<dbReference type="InterPro" id="IPR050238">
    <property type="entry name" value="DNA_Rep/Repair_Clamp_Loader"/>
</dbReference>
<comment type="similarity">
    <text evidence="8">Belongs to the DnaX/STICHEL family.</text>
</comment>
<evidence type="ECO:0000256" key="3">
    <source>
        <dbReference type="ARBA" id="ARBA00022741"/>
    </source>
</evidence>
<comment type="catalytic activity">
    <reaction evidence="7 8">
        <text>DNA(n) + a 2'-deoxyribonucleoside 5'-triphosphate = DNA(n+1) + diphosphate</text>
        <dbReference type="Rhea" id="RHEA:22508"/>
        <dbReference type="Rhea" id="RHEA-COMP:17339"/>
        <dbReference type="Rhea" id="RHEA-COMP:17340"/>
        <dbReference type="ChEBI" id="CHEBI:33019"/>
        <dbReference type="ChEBI" id="CHEBI:61560"/>
        <dbReference type="ChEBI" id="CHEBI:173112"/>
        <dbReference type="EC" id="2.7.7.7"/>
    </reaction>
</comment>
<dbReference type="InterPro" id="IPR045085">
    <property type="entry name" value="HLD_clamp_pol_III_gamma_tau"/>
</dbReference>
<dbReference type="InterPro" id="IPR012763">
    <property type="entry name" value="DNA_pol_III_sug/sutau_N"/>
</dbReference>
<dbReference type="Pfam" id="PF13177">
    <property type="entry name" value="DNA_pol3_delta2"/>
    <property type="match status" value="1"/>
</dbReference>
<gene>
    <name evidence="8 10" type="primary">dnaX</name>
    <name evidence="10" type="ORF">KQ875_02115</name>
</gene>
<evidence type="ECO:0000313" key="10">
    <source>
        <dbReference type="EMBL" id="MBU4692389.1"/>
    </source>
</evidence>
<dbReference type="EMBL" id="JAHMHH010000002">
    <property type="protein sequence ID" value="MBU4692389.1"/>
    <property type="molecule type" value="Genomic_DNA"/>
</dbReference>
<dbReference type="InterPro" id="IPR003593">
    <property type="entry name" value="AAA+_ATPase"/>
</dbReference>
<keyword evidence="4" id="KW-0862">Zinc</keyword>
<reference evidence="10" key="1">
    <citation type="submission" date="2021-06" db="EMBL/GenBank/DDBJ databases">
        <title>Novel Mycoplasma species detected in California sea lions (Zalophus californianus) from the USA.</title>
        <authorList>
            <person name="Volokhov D.V."/>
            <person name="Furtak V.A."/>
            <person name="Zagorodnyaya T.A."/>
        </authorList>
    </citation>
    <scope>NUCLEOTIDE SEQUENCE [LARGE SCALE GENOMIC DNA]</scope>
    <source>
        <strain evidence="10">CSL 5346</strain>
    </source>
</reference>
<evidence type="ECO:0000256" key="8">
    <source>
        <dbReference type="RuleBase" id="RU364063"/>
    </source>
</evidence>
<name>A0ABS6DPZ2_9MOLU</name>
<sequence>MTNNTYKALYRQYRPRNFNEVKGQEHIVKTLKNIILNNKVSHAYLFSGPRGTGKTSIAKIFASTLNCSHNEENSFEACERCIKNVDNSLDIIEIDAASNTGIDDIRNLKEKIKNLPTSSKYKIYIIDEVHMLSKSAWNALLKTIEEPPLHVIFILATTDPQKIPMTVLSRVQRFNFRKIENKFIIEQLKYVYEKENIEFEEDALKLLATLSNGAMRDALTMADQVSIFSGEKKVTKKDVEIIFSLTSNETIIELLNLISFNSLNETLKYNENIFDNGIDTERLIIHLLDILKDFIIYKQTNDPELLINSQELEIKNLKLNLSNSYLILDHFIQLLKDIKYSDTPKQQFEISLIKLYGDIHKNTNIETTDFQNQITTEIKENQMSINDDFQEFSAPKDSNEDLLEIKNNQQSREEDWTGLEDNSLNDQQNFENNNENIYKTVEKDNEINDLNSNTAYADNIKQNNQNSRNSYAKDINKFLPIDDIVNDTIIEKQSTNQKINSILHNTQEFAVIQNDLTSEQEIVQDSILNQEEDEEEIVASDIFDSNDDYENNSNFIQTTKKPKEIEVDDIINMMLISQKEKHESNPTNWSVIYKSNILKSLDTDKNPAYDNYKKLFSNIKLILAAEKFIIFLADYQSIINAYLQYLEEFQFHEYIKSVFSKEICIFVVNRNKLEKASQYWRENRVEISQRKIVPMTCNMKNPTNFQSKQSIDKLKETFGDKLKITK</sequence>
<dbReference type="PANTHER" id="PTHR11669:SF0">
    <property type="entry name" value="PROTEIN STICHEL-LIKE 2"/>
    <property type="match status" value="1"/>
</dbReference>
<comment type="subunit">
    <text evidence="8">DNA polymerase III contains a core (composed of alpha, epsilon and theta chains) that associates with a tau subunit. This core dimerizes to form the POLIII' complex. PolIII' associates with the gamma complex (composed of gamma, delta, delta', psi and chi chains) and with the beta chain to form the complete DNA polymerase III complex.</text>
</comment>